<dbReference type="InterPro" id="IPR044252">
    <property type="entry name" value="RPP3"/>
</dbReference>
<dbReference type="PANTHER" id="PTHR47207:SF2">
    <property type="entry name" value="LARGE RIBOSOMAL SUBUNIT PROTEIN P3Y-RELATED"/>
    <property type="match status" value="1"/>
</dbReference>
<accession>A0AAP0G632</accession>
<sequence>MDAITKKKICPSTPLTINGQDLYSHEVRVYLLVRGSDHFLSHSSSPRMGVHTFVCRNSGGVWKAKQLTGDLEGEASSTFDLQRSLVPAAAAVDSSGGVQSSFSFVTPSSAVFQVQYHAHLGRSFLDVLLIPS</sequence>
<keyword evidence="1" id="KW-0687">Ribonucleoprotein</keyword>
<keyword evidence="1" id="KW-0689">Ribosomal protein</keyword>
<organism evidence="1 2">
    <name type="scientific">Platanthera zijinensis</name>
    <dbReference type="NCBI Taxonomy" id="2320716"/>
    <lineage>
        <taxon>Eukaryota</taxon>
        <taxon>Viridiplantae</taxon>
        <taxon>Streptophyta</taxon>
        <taxon>Embryophyta</taxon>
        <taxon>Tracheophyta</taxon>
        <taxon>Spermatophyta</taxon>
        <taxon>Magnoliopsida</taxon>
        <taxon>Liliopsida</taxon>
        <taxon>Asparagales</taxon>
        <taxon>Orchidaceae</taxon>
        <taxon>Orchidoideae</taxon>
        <taxon>Orchideae</taxon>
        <taxon>Orchidinae</taxon>
        <taxon>Platanthera</taxon>
    </lineage>
</organism>
<dbReference type="EMBL" id="JBBWWQ010000009">
    <property type="protein sequence ID" value="KAK8939130.1"/>
    <property type="molecule type" value="Genomic_DNA"/>
</dbReference>
<dbReference type="GO" id="GO:0003735">
    <property type="term" value="F:structural constituent of ribosome"/>
    <property type="evidence" value="ECO:0007669"/>
    <property type="project" value="InterPro"/>
</dbReference>
<evidence type="ECO:0000313" key="2">
    <source>
        <dbReference type="Proteomes" id="UP001418222"/>
    </source>
</evidence>
<dbReference type="AlphaFoldDB" id="A0AAP0G632"/>
<reference evidence="1 2" key="1">
    <citation type="journal article" date="2022" name="Nat. Plants">
        <title>Genomes of leafy and leafless Platanthera orchids illuminate the evolution of mycoheterotrophy.</title>
        <authorList>
            <person name="Li M.H."/>
            <person name="Liu K.W."/>
            <person name="Li Z."/>
            <person name="Lu H.C."/>
            <person name="Ye Q.L."/>
            <person name="Zhang D."/>
            <person name="Wang J.Y."/>
            <person name="Li Y.F."/>
            <person name="Zhong Z.M."/>
            <person name="Liu X."/>
            <person name="Yu X."/>
            <person name="Liu D.K."/>
            <person name="Tu X.D."/>
            <person name="Liu B."/>
            <person name="Hao Y."/>
            <person name="Liao X.Y."/>
            <person name="Jiang Y.T."/>
            <person name="Sun W.H."/>
            <person name="Chen J."/>
            <person name="Chen Y.Q."/>
            <person name="Ai Y."/>
            <person name="Zhai J.W."/>
            <person name="Wu S.S."/>
            <person name="Zhou Z."/>
            <person name="Hsiao Y.Y."/>
            <person name="Wu W.L."/>
            <person name="Chen Y.Y."/>
            <person name="Lin Y.F."/>
            <person name="Hsu J.L."/>
            <person name="Li C.Y."/>
            <person name="Wang Z.W."/>
            <person name="Zhao X."/>
            <person name="Zhong W.Y."/>
            <person name="Ma X.K."/>
            <person name="Ma L."/>
            <person name="Huang J."/>
            <person name="Chen G.Z."/>
            <person name="Huang M.Z."/>
            <person name="Huang L."/>
            <person name="Peng D.H."/>
            <person name="Luo Y.B."/>
            <person name="Zou S.Q."/>
            <person name="Chen S.P."/>
            <person name="Lan S."/>
            <person name="Tsai W.C."/>
            <person name="Van de Peer Y."/>
            <person name="Liu Z.J."/>
        </authorList>
    </citation>
    <scope>NUCLEOTIDE SEQUENCE [LARGE SCALE GENOMIC DNA]</scope>
    <source>
        <strain evidence="1">Lor287</strain>
    </source>
</reference>
<name>A0AAP0G632_9ASPA</name>
<dbReference type="Proteomes" id="UP001418222">
    <property type="component" value="Unassembled WGS sequence"/>
</dbReference>
<comment type="caution">
    <text evidence="1">The sequence shown here is derived from an EMBL/GenBank/DDBJ whole genome shotgun (WGS) entry which is preliminary data.</text>
</comment>
<dbReference type="PANTHER" id="PTHR47207">
    <property type="entry name" value="60S ACIDIC RIBOSOMAL PROTEIN P3-1-RELATED"/>
    <property type="match status" value="1"/>
</dbReference>
<dbReference type="GO" id="GO:0005840">
    <property type="term" value="C:ribosome"/>
    <property type="evidence" value="ECO:0007669"/>
    <property type="project" value="UniProtKB-KW"/>
</dbReference>
<keyword evidence="2" id="KW-1185">Reference proteome</keyword>
<evidence type="ECO:0000313" key="1">
    <source>
        <dbReference type="EMBL" id="KAK8939130.1"/>
    </source>
</evidence>
<proteinExistence type="predicted"/>
<protein>
    <submittedName>
        <fullName evidence="1">60S acidic ribosomal protein P3-1</fullName>
    </submittedName>
</protein>
<gene>
    <name evidence="1" type="primary">RPP3A</name>
    <name evidence="1" type="ORF">KSP39_PZI011614</name>
</gene>